<feature type="transmembrane region" description="Helical" evidence="1">
    <location>
        <begin position="61"/>
        <end position="84"/>
    </location>
</feature>
<keyword evidence="3" id="KW-1185">Reference proteome</keyword>
<sequence length="236" mass="26486">MAEKDTANTSAPKKRRWYHNVMDAYRVTKRSFPMVPWFMLGGAILGAALVILLGIWGKMNIVIMIIMAIMMALLIPMVILSLLVKKAMYRQIGGTLGAVYGVLSQIRRGWTIEKEPIAANRHQDLLWRIIGRPGIVLITEGPTGRASELSNREERNLKRIMRNVPIHVIHVGNNKGQVKLEDLEKTLRKLPRKLRSNEVPIVTNRISAIAANKGNALPHGIDPTKARISRRALRGN</sequence>
<dbReference type="Proteomes" id="UP001247542">
    <property type="component" value="Unassembled WGS sequence"/>
</dbReference>
<keyword evidence="1" id="KW-0472">Membrane</keyword>
<dbReference type="InterPro" id="IPR025445">
    <property type="entry name" value="DUF4191"/>
</dbReference>
<evidence type="ECO:0000313" key="2">
    <source>
        <dbReference type="EMBL" id="MDT3767562.1"/>
    </source>
</evidence>
<comment type="caution">
    <text evidence="2">The sequence shown here is derived from an EMBL/GenBank/DDBJ whole genome shotgun (WGS) entry which is preliminary data.</text>
</comment>
<proteinExistence type="predicted"/>
<evidence type="ECO:0000313" key="3">
    <source>
        <dbReference type="Proteomes" id="UP001247542"/>
    </source>
</evidence>
<accession>A0ABU3IB15</accession>
<evidence type="ECO:0000256" key="1">
    <source>
        <dbReference type="SAM" id="Phobius"/>
    </source>
</evidence>
<dbReference type="EMBL" id="JASXSX010000001">
    <property type="protein sequence ID" value="MDT3767562.1"/>
    <property type="molecule type" value="Genomic_DNA"/>
</dbReference>
<dbReference type="RefSeq" id="WP_313273217.1">
    <property type="nucleotide sequence ID" value="NZ_JASXSX010000001.1"/>
</dbReference>
<organism evidence="2 3">
    <name type="scientific">Gleimia hominis</name>
    <dbReference type="NCBI Taxonomy" id="595468"/>
    <lineage>
        <taxon>Bacteria</taxon>
        <taxon>Bacillati</taxon>
        <taxon>Actinomycetota</taxon>
        <taxon>Actinomycetes</taxon>
        <taxon>Actinomycetales</taxon>
        <taxon>Actinomycetaceae</taxon>
        <taxon>Gleimia</taxon>
    </lineage>
</organism>
<protein>
    <submittedName>
        <fullName evidence="2">DUF4191 domain-containing protein</fullName>
    </submittedName>
</protein>
<keyword evidence="1" id="KW-1133">Transmembrane helix</keyword>
<name>A0ABU3IB15_9ACTO</name>
<feature type="transmembrane region" description="Helical" evidence="1">
    <location>
        <begin position="35"/>
        <end position="55"/>
    </location>
</feature>
<keyword evidence="1" id="KW-0812">Transmembrane</keyword>
<dbReference type="Pfam" id="PF13829">
    <property type="entry name" value="DUF4191"/>
    <property type="match status" value="1"/>
</dbReference>
<reference evidence="2 3" key="1">
    <citation type="submission" date="2023-06" db="EMBL/GenBank/DDBJ databases">
        <title>Draft genome sequence of Gleimia hominis type strain CCUG 57540T.</title>
        <authorList>
            <person name="Salva-Serra F."/>
            <person name="Cardew S."/>
            <person name="Jensie Markopoulos S."/>
            <person name="Ohlen M."/>
            <person name="Inganas E."/>
            <person name="Svensson-Stadler L."/>
            <person name="Moore E.R.B."/>
        </authorList>
    </citation>
    <scope>NUCLEOTIDE SEQUENCE [LARGE SCALE GENOMIC DNA]</scope>
    <source>
        <strain evidence="2 3">CCUG 57540</strain>
    </source>
</reference>
<gene>
    <name evidence="2" type="ORF">QS713_05730</name>
</gene>